<dbReference type="InterPro" id="IPR004147">
    <property type="entry name" value="ABC1_dom"/>
</dbReference>
<dbReference type="EMBL" id="JAUOTP010000010">
    <property type="protein sequence ID" value="MDO6416304.1"/>
    <property type="molecule type" value="Genomic_DNA"/>
</dbReference>
<dbReference type="InterPro" id="IPR051409">
    <property type="entry name" value="Atypical_kinase_ADCK"/>
</dbReference>
<dbReference type="InterPro" id="IPR034646">
    <property type="entry name" value="ADCK3_dom"/>
</dbReference>
<keyword evidence="6" id="KW-0418">Kinase</keyword>
<evidence type="ECO:0000256" key="4">
    <source>
        <dbReference type="ARBA" id="ARBA00022840"/>
    </source>
</evidence>
<dbReference type="PANTHER" id="PTHR43851:SF3">
    <property type="entry name" value="COENZYME Q8"/>
    <property type="match status" value="1"/>
</dbReference>
<evidence type="ECO:0000256" key="1">
    <source>
        <dbReference type="ARBA" id="ARBA00009670"/>
    </source>
</evidence>
<dbReference type="SUPFAM" id="SSF56112">
    <property type="entry name" value="Protein kinase-like (PK-like)"/>
    <property type="match status" value="1"/>
</dbReference>
<feature type="domain" description="ABC1 atypical kinase-like" evidence="5">
    <location>
        <begin position="12"/>
        <end position="251"/>
    </location>
</feature>
<reference evidence="6" key="1">
    <citation type="submission" date="2023-07" db="EMBL/GenBank/DDBJ databases">
        <authorList>
            <person name="Kim M."/>
        </authorList>
    </citation>
    <scope>NUCLEOTIDE SEQUENCE</scope>
    <source>
        <strain evidence="6">BIUV-7</strain>
    </source>
</reference>
<dbReference type="Pfam" id="PF03109">
    <property type="entry name" value="ABC1"/>
    <property type="match status" value="1"/>
</dbReference>
<evidence type="ECO:0000256" key="2">
    <source>
        <dbReference type="ARBA" id="ARBA00022679"/>
    </source>
</evidence>
<dbReference type="CDD" id="cd13970">
    <property type="entry name" value="ABC1_ADCK3"/>
    <property type="match status" value="1"/>
</dbReference>
<evidence type="ECO:0000256" key="3">
    <source>
        <dbReference type="ARBA" id="ARBA00022741"/>
    </source>
</evidence>
<sequence>MLPAELTQILARLRDRAHHMPPTQLQQVLAREWGADWRRRFAYFNATPLAAASIGQVHRARLPDGRELAIKVQYPGVRESIDADVDNVATLLRVSGALPKELDLAPMLAEAKRQLREEADYLREGEQLRLFGTLLADSPHYVVPTLEPEFTTDRVLAMSFVEGIPIESLGASTQDVRDGAMRSLIALVLRELFEFRLMQTDPNFANYRFQPATGRLVLLDFGATRTVGEDTAVGYRRLLEAGLAGDRDAVRDAAVAAGFLGEAAVTRHRPLVDRMIDVILVELTRDAAFDFGDRAFVGALRDQGMAMAADRETWHIPPIDTLFVQRKISGTALLAARLGARVDARSMLVEQFGRMTAQAEM</sequence>
<comment type="caution">
    <text evidence="6">The sequence shown here is derived from an EMBL/GenBank/DDBJ whole genome shotgun (WGS) entry which is preliminary data.</text>
</comment>
<proteinExistence type="inferred from homology"/>
<evidence type="ECO:0000313" key="6">
    <source>
        <dbReference type="EMBL" id="MDO6416304.1"/>
    </source>
</evidence>
<keyword evidence="3" id="KW-0547">Nucleotide-binding</keyword>
<dbReference type="EC" id="2.7.-.-" evidence="6"/>
<keyword evidence="2 6" id="KW-0808">Transferase</keyword>
<comment type="similarity">
    <text evidence="1">Belongs to the protein kinase superfamily. ADCK protein kinase family.</text>
</comment>
<dbReference type="InterPro" id="IPR011009">
    <property type="entry name" value="Kinase-like_dom_sf"/>
</dbReference>
<keyword evidence="4" id="KW-0067">ATP-binding</keyword>
<evidence type="ECO:0000313" key="7">
    <source>
        <dbReference type="Proteomes" id="UP001169764"/>
    </source>
</evidence>
<dbReference type="Proteomes" id="UP001169764">
    <property type="component" value="Unassembled WGS sequence"/>
</dbReference>
<dbReference type="RefSeq" id="WP_303545665.1">
    <property type="nucleotide sequence ID" value="NZ_JAUOTP010000010.1"/>
</dbReference>
<dbReference type="PANTHER" id="PTHR43851">
    <property type="match status" value="1"/>
</dbReference>
<keyword evidence="7" id="KW-1185">Reference proteome</keyword>
<organism evidence="6 7">
    <name type="scientific">Sphingomonas natans</name>
    <dbReference type="NCBI Taxonomy" id="3063330"/>
    <lineage>
        <taxon>Bacteria</taxon>
        <taxon>Pseudomonadati</taxon>
        <taxon>Pseudomonadota</taxon>
        <taxon>Alphaproteobacteria</taxon>
        <taxon>Sphingomonadales</taxon>
        <taxon>Sphingomonadaceae</taxon>
        <taxon>Sphingomonas</taxon>
    </lineage>
</organism>
<dbReference type="GO" id="GO:0016301">
    <property type="term" value="F:kinase activity"/>
    <property type="evidence" value="ECO:0007669"/>
    <property type="project" value="UniProtKB-KW"/>
</dbReference>
<gene>
    <name evidence="6" type="ORF">Q4F19_18100</name>
</gene>
<name>A0ABT8YD79_9SPHN</name>
<evidence type="ECO:0000259" key="5">
    <source>
        <dbReference type="Pfam" id="PF03109"/>
    </source>
</evidence>
<accession>A0ABT8YD79</accession>
<protein>
    <submittedName>
        <fullName evidence="6">AarF/ABC1/UbiB kinase family protein</fullName>
        <ecNumber evidence="6">2.7.-.-</ecNumber>
    </submittedName>
</protein>